<sequence>MSEVVQLTVVDAAGVCWPVTLRLGEPSVARVELVGHGVFGSADDDYLSCLITVREHLEKQGLLLCCQGARPEVWPSGQLRQFENGRRAYVLDGDRRGAEVEVVDIFAPAPPELVVSVLAQRKAVFAFNGLPWRGE</sequence>
<accession>A0ABW6R4Y0</accession>
<comment type="caution">
    <text evidence="1">The sequence shown here is derived from an EMBL/GenBank/DDBJ whole genome shotgun (WGS) entry which is preliminary data.</text>
</comment>
<evidence type="ECO:0000313" key="1">
    <source>
        <dbReference type="EMBL" id="MFF3228566.1"/>
    </source>
</evidence>
<dbReference type="EMBL" id="JBIAPI010000014">
    <property type="protein sequence ID" value="MFF3228566.1"/>
    <property type="molecule type" value="Genomic_DNA"/>
</dbReference>
<proteinExistence type="predicted"/>
<keyword evidence="2" id="KW-1185">Reference proteome</keyword>
<dbReference type="RefSeq" id="WP_387725458.1">
    <property type="nucleotide sequence ID" value="NZ_JBIAPI010000014.1"/>
</dbReference>
<organism evidence="1 2">
    <name type="scientific">Nocardia suismassiliense</name>
    <dbReference type="NCBI Taxonomy" id="2077092"/>
    <lineage>
        <taxon>Bacteria</taxon>
        <taxon>Bacillati</taxon>
        <taxon>Actinomycetota</taxon>
        <taxon>Actinomycetes</taxon>
        <taxon>Mycobacteriales</taxon>
        <taxon>Nocardiaceae</taxon>
        <taxon>Nocardia</taxon>
    </lineage>
</organism>
<dbReference type="Proteomes" id="UP001601948">
    <property type="component" value="Unassembled WGS sequence"/>
</dbReference>
<reference evidence="1 2" key="1">
    <citation type="submission" date="2024-10" db="EMBL/GenBank/DDBJ databases">
        <title>The Natural Products Discovery Center: Release of the First 8490 Sequenced Strains for Exploring Actinobacteria Biosynthetic Diversity.</title>
        <authorList>
            <person name="Kalkreuter E."/>
            <person name="Kautsar S.A."/>
            <person name="Yang D."/>
            <person name="Bader C.D."/>
            <person name="Teijaro C.N."/>
            <person name="Fluegel L."/>
            <person name="Davis C.M."/>
            <person name="Simpson J.R."/>
            <person name="Lauterbach L."/>
            <person name="Steele A.D."/>
            <person name="Gui C."/>
            <person name="Meng S."/>
            <person name="Li G."/>
            <person name="Viehrig K."/>
            <person name="Ye F."/>
            <person name="Su P."/>
            <person name="Kiefer A.F."/>
            <person name="Nichols A."/>
            <person name="Cepeda A.J."/>
            <person name="Yan W."/>
            <person name="Fan B."/>
            <person name="Jiang Y."/>
            <person name="Adhikari A."/>
            <person name="Zheng C.-J."/>
            <person name="Schuster L."/>
            <person name="Cowan T.M."/>
            <person name="Smanski M.J."/>
            <person name="Chevrette M.G."/>
            <person name="De Carvalho L.P.S."/>
            <person name="Shen B."/>
        </authorList>
    </citation>
    <scope>NUCLEOTIDE SEQUENCE [LARGE SCALE GENOMIC DNA]</scope>
    <source>
        <strain evidence="1 2">NPDC003040</strain>
    </source>
</reference>
<protein>
    <submittedName>
        <fullName evidence="1">Uncharacterized protein</fullName>
    </submittedName>
</protein>
<gene>
    <name evidence="1" type="ORF">ACFYV7_37625</name>
</gene>
<evidence type="ECO:0000313" key="2">
    <source>
        <dbReference type="Proteomes" id="UP001601948"/>
    </source>
</evidence>
<name>A0ABW6R4Y0_9NOCA</name>